<protein>
    <submittedName>
        <fullName evidence="3">Inositol polyphosphate 5-phosphatase OCRL-1-like</fullName>
    </submittedName>
</protein>
<dbReference type="InterPro" id="IPR031896">
    <property type="entry name" value="INPP5B_PH_dom"/>
</dbReference>
<accession>A0ABM1MFU3</accession>
<organism evidence="2 3">
    <name type="scientific">Nicrophorus vespilloides</name>
    <name type="common">Boreal carrion beetle</name>
    <dbReference type="NCBI Taxonomy" id="110193"/>
    <lineage>
        <taxon>Eukaryota</taxon>
        <taxon>Metazoa</taxon>
        <taxon>Ecdysozoa</taxon>
        <taxon>Arthropoda</taxon>
        <taxon>Hexapoda</taxon>
        <taxon>Insecta</taxon>
        <taxon>Pterygota</taxon>
        <taxon>Neoptera</taxon>
        <taxon>Endopterygota</taxon>
        <taxon>Coleoptera</taxon>
        <taxon>Polyphaga</taxon>
        <taxon>Staphyliniformia</taxon>
        <taxon>Silphidae</taxon>
        <taxon>Nicrophorinae</taxon>
        <taxon>Nicrophorus</taxon>
    </lineage>
</organism>
<gene>
    <name evidence="3" type="primary">LOC108560422</name>
</gene>
<evidence type="ECO:0000313" key="3">
    <source>
        <dbReference type="RefSeq" id="XP_017773443.1"/>
    </source>
</evidence>
<evidence type="ECO:0000313" key="2">
    <source>
        <dbReference type="Proteomes" id="UP000695000"/>
    </source>
</evidence>
<sequence length="228" mass="26087">MIRVHQNIVKIVQEKFSDSVTVKCIHLNVALAQEDLVQQHRLLALVESDSSYALFILISKQKVPEVFTDLTIDRAFPINHCFNCETESIPNDQSHIIFIVSSATTTVKLKIQIGTESANFASEVIRAKEFSSFTITDHQWLEKHSARNYIETNMDEEFTDISVSRQKMASGNSNRESVLKYELSLKKAEYTHQQLFTIFVGTWNVNGKAPPTRCRESEEVAELFRRTT</sequence>
<name>A0ABM1MFU3_NICVS</name>
<dbReference type="GeneID" id="108560422"/>
<evidence type="ECO:0000259" key="1">
    <source>
        <dbReference type="Pfam" id="PF16776"/>
    </source>
</evidence>
<keyword evidence="2" id="KW-1185">Reference proteome</keyword>
<feature type="domain" description="INPP5B PH" evidence="1">
    <location>
        <begin position="11"/>
        <end position="144"/>
    </location>
</feature>
<dbReference type="Proteomes" id="UP000695000">
    <property type="component" value="Unplaced"/>
</dbReference>
<dbReference type="RefSeq" id="XP_017773443.1">
    <property type="nucleotide sequence ID" value="XM_017917954.1"/>
</dbReference>
<proteinExistence type="predicted"/>
<dbReference type="Pfam" id="PF16776">
    <property type="entry name" value="INPP5B_PH"/>
    <property type="match status" value="1"/>
</dbReference>
<reference evidence="3" key="1">
    <citation type="submission" date="2025-08" db="UniProtKB">
        <authorList>
            <consortium name="RefSeq"/>
        </authorList>
    </citation>
    <scope>IDENTIFICATION</scope>
</reference>
<dbReference type="Gene3D" id="2.30.29.110">
    <property type="match status" value="1"/>
</dbReference>